<reference evidence="2" key="2">
    <citation type="submission" date="2022-10" db="EMBL/GenBank/DDBJ databases">
        <authorList>
            <consortium name="ENA_rothamsted_submissions"/>
            <consortium name="culmorum"/>
            <person name="King R."/>
        </authorList>
    </citation>
    <scope>NUCLEOTIDE SEQUENCE</scope>
</reference>
<keyword evidence="3" id="KW-1185">Reference proteome</keyword>
<dbReference type="InterPro" id="IPR036865">
    <property type="entry name" value="CRAL-TRIO_dom_sf"/>
</dbReference>
<evidence type="ECO:0000313" key="3">
    <source>
        <dbReference type="Proteomes" id="UP001153714"/>
    </source>
</evidence>
<dbReference type="PROSITE" id="PS50191">
    <property type="entry name" value="CRAL_TRIO"/>
    <property type="match status" value="1"/>
</dbReference>
<dbReference type="PANTHER" id="PTHR10174:SF222">
    <property type="entry name" value="GH10083P-RELATED"/>
    <property type="match status" value="1"/>
</dbReference>
<dbReference type="PANTHER" id="PTHR10174">
    <property type="entry name" value="ALPHA-TOCOPHEROL TRANSFER PROTEIN-RELATED"/>
    <property type="match status" value="1"/>
</dbReference>
<gene>
    <name evidence="2" type="ORF">DIATSA_LOCUS8582</name>
</gene>
<dbReference type="Pfam" id="PF00650">
    <property type="entry name" value="CRAL_TRIO"/>
    <property type="match status" value="1"/>
</dbReference>
<accession>A0A9P0FYU0</accession>
<proteinExistence type="predicted"/>
<dbReference type="CDD" id="cd00170">
    <property type="entry name" value="SEC14"/>
    <property type="match status" value="1"/>
</dbReference>
<protein>
    <recommendedName>
        <fullName evidence="1">CRAL-TRIO domain-containing protein</fullName>
    </recommendedName>
</protein>
<reference evidence="2" key="1">
    <citation type="submission" date="2021-12" db="EMBL/GenBank/DDBJ databases">
        <authorList>
            <person name="King R."/>
        </authorList>
    </citation>
    <scope>NUCLEOTIDE SEQUENCE</scope>
</reference>
<feature type="domain" description="CRAL-TRIO" evidence="1">
    <location>
        <begin position="59"/>
        <end position="155"/>
    </location>
</feature>
<dbReference type="Proteomes" id="UP001153714">
    <property type="component" value="Chromosome 3"/>
</dbReference>
<dbReference type="InterPro" id="IPR001251">
    <property type="entry name" value="CRAL-TRIO_dom"/>
</dbReference>
<sequence>MLCYRSVSTWDVDNKEMLIHQLDDPTLEHFSYYDILKAFSIQADYWLNYHDRFPDGHIIVIDIKDYTLKIIPKCNVMFFRDFLMFLLEGMPVRVKQVHLVNCPSYVDKLFALVKPVLPTEICNIIKFHENSAGLLKAIGKQYLPTEYGGDAGSMKEQHMQWVEKLEEMRKSFQNDNLWKSDLKKKPKSGTVEMSGSFKTLCID</sequence>
<evidence type="ECO:0000313" key="2">
    <source>
        <dbReference type="EMBL" id="CAH0758100.1"/>
    </source>
</evidence>
<dbReference type="SUPFAM" id="SSF52087">
    <property type="entry name" value="CRAL/TRIO domain"/>
    <property type="match status" value="1"/>
</dbReference>
<dbReference type="Gene3D" id="3.40.525.10">
    <property type="entry name" value="CRAL-TRIO lipid binding domain"/>
    <property type="match status" value="1"/>
</dbReference>
<dbReference type="AlphaFoldDB" id="A0A9P0FYU0"/>
<name>A0A9P0FYU0_9NEOP</name>
<dbReference type="GO" id="GO:0016020">
    <property type="term" value="C:membrane"/>
    <property type="evidence" value="ECO:0007669"/>
    <property type="project" value="TreeGrafter"/>
</dbReference>
<dbReference type="EMBL" id="OU893334">
    <property type="protein sequence ID" value="CAH0758100.1"/>
    <property type="molecule type" value="Genomic_DNA"/>
</dbReference>
<dbReference type="PRINTS" id="PR00180">
    <property type="entry name" value="CRETINALDHBP"/>
</dbReference>
<dbReference type="OrthoDB" id="1434354at2759"/>
<dbReference type="GO" id="GO:1902936">
    <property type="term" value="F:phosphatidylinositol bisphosphate binding"/>
    <property type="evidence" value="ECO:0007669"/>
    <property type="project" value="TreeGrafter"/>
</dbReference>
<organism evidence="2 3">
    <name type="scientific">Diatraea saccharalis</name>
    <name type="common">sugarcane borer</name>
    <dbReference type="NCBI Taxonomy" id="40085"/>
    <lineage>
        <taxon>Eukaryota</taxon>
        <taxon>Metazoa</taxon>
        <taxon>Ecdysozoa</taxon>
        <taxon>Arthropoda</taxon>
        <taxon>Hexapoda</taxon>
        <taxon>Insecta</taxon>
        <taxon>Pterygota</taxon>
        <taxon>Neoptera</taxon>
        <taxon>Endopterygota</taxon>
        <taxon>Lepidoptera</taxon>
        <taxon>Glossata</taxon>
        <taxon>Ditrysia</taxon>
        <taxon>Pyraloidea</taxon>
        <taxon>Crambidae</taxon>
        <taxon>Crambinae</taxon>
        <taxon>Diatraea</taxon>
    </lineage>
</organism>
<evidence type="ECO:0000259" key="1">
    <source>
        <dbReference type="PROSITE" id="PS50191"/>
    </source>
</evidence>